<feature type="domain" description="CBS" evidence="14">
    <location>
        <begin position="208"/>
        <end position="271"/>
    </location>
</feature>
<evidence type="ECO:0000256" key="8">
    <source>
        <dbReference type="ARBA" id="ARBA00023136"/>
    </source>
</evidence>
<comment type="function">
    <text evidence="9">Plays a role in the transport of magnesium and cobalt ions.</text>
</comment>
<dbReference type="SUPFAM" id="SSF56176">
    <property type="entry name" value="FAD-binding/transporter-associated domain-like"/>
    <property type="match status" value="1"/>
</dbReference>
<dbReference type="SMART" id="SM01091">
    <property type="entry name" value="CorC_HlyC"/>
    <property type="match status" value="1"/>
</dbReference>
<keyword evidence="6 12" id="KW-1133">Transmembrane helix</keyword>
<organism evidence="16 17">
    <name type="scientific">Thioalkalivibrio versutus</name>
    <dbReference type="NCBI Taxonomy" id="106634"/>
    <lineage>
        <taxon>Bacteria</taxon>
        <taxon>Pseudomonadati</taxon>
        <taxon>Pseudomonadota</taxon>
        <taxon>Gammaproteobacteria</taxon>
        <taxon>Chromatiales</taxon>
        <taxon>Ectothiorhodospiraceae</taxon>
        <taxon>Thioalkalivibrio</taxon>
    </lineage>
</organism>
<dbReference type="PANTHER" id="PTHR22777">
    <property type="entry name" value="HEMOLYSIN-RELATED"/>
    <property type="match status" value="1"/>
</dbReference>
<dbReference type="InterPro" id="IPR005170">
    <property type="entry name" value="Transptr-assoc_dom"/>
</dbReference>
<dbReference type="PANTHER" id="PTHR22777:SF32">
    <property type="entry name" value="UPF0053 INNER MEMBRANE PROTEIN YFJD"/>
    <property type="match status" value="1"/>
</dbReference>
<keyword evidence="7 11" id="KW-0129">CBS domain</keyword>
<dbReference type="SUPFAM" id="SSF54631">
    <property type="entry name" value="CBS-domain pair"/>
    <property type="match status" value="1"/>
</dbReference>
<keyword evidence="4 12" id="KW-0812">Transmembrane</keyword>
<evidence type="ECO:0000256" key="1">
    <source>
        <dbReference type="ARBA" id="ARBA00004651"/>
    </source>
</evidence>
<evidence type="ECO:0000256" key="7">
    <source>
        <dbReference type="ARBA" id="ARBA00023122"/>
    </source>
</evidence>
<evidence type="ECO:0000256" key="5">
    <source>
        <dbReference type="ARBA" id="ARBA00022737"/>
    </source>
</evidence>
<feature type="domain" description="CNNM transmembrane" evidence="15">
    <location>
        <begin position="2"/>
        <end position="191"/>
    </location>
</feature>
<dbReference type="Pfam" id="PF03471">
    <property type="entry name" value="CorC_HlyC"/>
    <property type="match status" value="1"/>
</dbReference>
<evidence type="ECO:0000256" key="9">
    <source>
        <dbReference type="ARBA" id="ARBA00037273"/>
    </source>
</evidence>
<dbReference type="InterPro" id="IPR000644">
    <property type="entry name" value="CBS_dom"/>
</dbReference>
<comment type="similarity">
    <text evidence="2">Belongs to the UPF0053 family.</text>
</comment>
<dbReference type="Gene3D" id="3.10.580.10">
    <property type="entry name" value="CBS-domain"/>
    <property type="match status" value="1"/>
</dbReference>
<dbReference type="Pfam" id="PF01595">
    <property type="entry name" value="CNNM"/>
    <property type="match status" value="1"/>
</dbReference>
<evidence type="ECO:0000256" key="2">
    <source>
        <dbReference type="ARBA" id="ARBA00006337"/>
    </source>
</evidence>
<dbReference type="STRING" id="106634.TVD_11795"/>
<sequence length="428" mass="47430">MQEIPLYVLFGALVVLFLLSAFFSGSETALMALNRYRMRHRAQTGHRGAQRAARLLEKPDRLIGLILLGNNFVNIMIAQIATFIGWRLFGDTGVAIATGVLTLTLLIFAETAPKTLAALHSERVAYPAAWVYSGLIKVMWPVVWMINLMANGVLRLFGVHMNAGQRAALNTDELRSVVSEAGALIPANHQRMLLNLLDLERTTVEDIMIPRNEIVVIDLNEPWNEVEDQLIHGSFTRLPVVEGELDHIVGFVHRRDVLPLVERDAFGPDDLRQVLTPPYFIPEGTALNRQLINFQQQKKRIGLVVDEYGDIEGLITLEDLLEEIVGEFTTDSPAMSDDLLRQDDGSVMVDGGIHLRELNRALGLDLPQDGPKTLSGLIVEHLESIPEAPVSVKINGVVMDIAQIKNNTIRTVRVVAPDLPEAPPQKAP</sequence>
<evidence type="ECO:0000313" key="16">
    <source>
        <dbReference type="EMBL" id="AKJ95996.1"/>
    </source>
</evidence>
<evidence type="ECO:0000256" key="12">
    <source>
        <dbReference type="PROSITE-ProRule" id="PRU01193"/>
    </source>
</evidence>
<dbReference type="InterPro" id="IPR046342">
    <property type="entry name" value="CBS_dom_sf"/>
</dbReference>
<evidence type="ECO:0000256" key="4">
    <source>
        <dbReference type="ARBA" id="ARBA00022692"/>
    </source>
</evidence>
<keyword evidence="3" id="KW-1003">Cell membrane</keyword>
<name>A0A0G3GAX9_9GAMM</name>
<dbReference type="GO" id="GO:0050660">
    <property type="term" value="F:flavin adenine dinucleotide binding"/>
    <property type="evidence" value="ECO:0007669"/>
    <property type="project" value="InterPro"/>
</dbReference>
<dbReference type="PROSITE" id="PS51371">
    <property type="entry name" value="CBS"/>
    <property type="match status" value="2"/>
</dbReference>
<keyword evidence="5" id="KW-0677">Repeat</keyword>
<dbReference type="InterPro" id="IPR002550">
    <property type="entry name" value="CNNM"/>
</dbReference>
<feature type="transmembrane region" description="Helical" evidence="13">
    <location>
        <begin position="62"/>
        <end position="86"/>
    </location>
</feature>
<dbReference type="PATRIC" id="fig|106634.4.peg.2409"/>
<dbReference type="KEGG" id="tvr:TVD_11795"/>
<feature type="transmembrane region" description="Helical" evidence="13">
    <location>
        <begin position="124"/>
        <end position="146"/>
    </location>
</feature>
<proteinExistence type="inferred from homology"/>
<evidence type="ECO:0000256" key="10">
    <source>
        <dbReference type="ARBA" id="ARBA00040729"/>
    </source>
</evidence>
<evidence type="ECO:0000256" key="13">
    <source>
        <dbReference type="SAM" id="Phobius"/>
    </source>
</evidence>
<dbReference type="Gene3D" id="3.30.465.10">
    <property type="match status" value="1"/>
</dbReference>
<comment type="subcellular location">
    <subcellularLocation>
        <location evidence="1">Cell membrane</location>
        <topology evidence="1">Multi-pass membrane protein</topology>
    </subcellularLocation>
</comment>
<dbReference type="Proteomes" id="UP000064201">
    <property type="component" value="Chromosome"/>
</dbReference>
<dbReference type="CDD" id="cd04590">
    <property type="entry name" value="CBS_pair_CorC_HlyC_assoc"/>
    <property type="match status" value="1"/>
</dbReference>
<evidence type="ECO:0000256" key="11">
    <source>
        <dbReference type="PROSITE-ProRule" id="PRU00703"/>
    </source>
</evidence>
<dbReference type="GO" id="GO:0005886">
    <property type="term" value="C:plasma membrane"/>
    <property type="evidence" value="ECO:0007669"/>
    <property type="project" value="UniProtKB-SubCell"/>
</dbReference>
<dbReference type="InterPro" id="IPR044751">
    <property type="entry name" value="Ion_transp-like_CBS"/>
</dbReference>
<evidence type="ECO:0000313" key="17">
    <source>
        <dbReference type="Proteomes" id="UP000064201"/>
    </source>
</evidence>
<feature type="transmembrane region" description="Helical" evidence="13">
    <location>
        <begin position="92"/>
        <end position="112"/>
    </location>
</feature>
<dbReference type="RefSeq" id="WP_047251675.1">
    <property type="nucleotide sequence ID" value="NZ_CP011367.1"/>
</dbReference>
<feature type="domain" description="CBS" evidence="14">
    <location>
        <begin position="274"/>
        <end position="332"/>
    </location>
</feature>
<evidence type="ECO:0000256" key="3">
    <source>
        <dbReference type="ARBA" id="ARBA00022475"/>
    </source>
</evidence>
<dbReference type="EMBL" id="CP011367">
    <property type="protein sequence ID" value="AKJ95996.1"/>
    <property type="molecule type" value="Genomic_DNA"/>
</dbReference>
<evidence type="ECO:0000259" key="15">
    <source>
        <dbReference type="PROSITE" id="PS51846"/>
    </source>
</evidence>
<dbReference type="InterPro" id="IPR016169">
    <property type="entry name" value="FAD-bd_PCMH_sub2"/>
</dbReference>
<keyword evidence="17" id="KW-1185">Reference proteome</keyword>
<dbReference type="AlphaFoldDB" id="A0A0G3GAX9"/>
<dbReference type="OrthoDB" id="9797674at2"/>
<protein>
    <recommendedName>
        <fullName evidence="10">Magnesium and cobalt efflux protein CorC</fullName>
    </recommendedName>
</protein>
<dbReference type="InterPro" id="IPR036318">
    <property type="entry name" value="FAD-bd_PCMH-like_sf"/>
</dbReference>
<reference evidence="16 17" key="1">
    <citation type="submission" date="2015-04" db="EMBL/GenBank/DDBJ databases">
        <title>Complete Sequence for the Genome of the Thioalkalivibrio versutus D301.</title>
        <authorList>
            <person name="Mu T."/>
            <person name="Zhou J."/>
            <person name="Xu X."/>
        </authorList>
    </citation>
    <scope>NUCLEOTIDE SEQUENCE [LARGE SCALE GENOMIC DNA]</scope>
    <source>
        <strain evidence="16 17">D301</strain>
    </source>
</reference>
<evidence type="ECO:0000259" key="14">
    <source>
        <dbReference type="PROSITE" id="PS51371"/>
    </source>
</evidence>
<evidence type="ECO:0000256" key="6">
    <source>
        <dbReference type="ARBA" id="ARBA00022989"/>
    </source>
</evidence>
<keyword evidence="8 12" id="KW-0472">Membrane</keyword>
<accession>A0A0G3GAX9</accession>
<dbReference type="PROSITE" id="PS51846">
    <property type="entry name" value="CNNM"/>
    <property type="match status" value="1"/>
</dbReference>
<gene>
    <name evidence="16" type="ORF">TVD_11795</name>
</gene>
<dbReference type="FunFam" id="3.10.580.10:FF:000002">
    <property type="entry name" value="Magnesium/cobalt efflux protein CorC"/>
    <property type="match status" value="1"/>
</dbReference>
<dbReference type="Pfam" id="PF00571">
    <property type="entry name" value="CBS"/>
    <property type="match status" value="2"/>
</dbReference>
<feature type="transmembrane region" description="Helical" evidence="13">
    <location>
        <begin position="6"/>
        <end position="33"/>
    </location>
</feature>